<comment type="caution">
    <text evidence="1">The sequence shown here is derived from an EMBL/GenBank/DDBJ whole genome shotgun (WGS) entry which is preliminary data.</text>
</comment>
<organism evidence="1 2">
    <name type="scientific">Parabacteroides chinchillae</name>
    <dbReference type="NCBI Taxonomy" id="871327"/>
    <lineage>
        <taxon>Bacteria</taxon>
        <taxon>Pseudomonadati</taxon>
        <taxon>Bacteroidota</taxon>
        <taxon>Bacteroidia</taxon>
        <taxon>Bacteroidales</taxon>
        <taxon>Tannerellaceae</taxon>
        <taxon>Parabacteroides</taxon>
    </lineage>
</organism>
<sequence>MKKKIVGLVSVSAITIAGWYFSQNSEVKLSDLTLDNIEALAGGESGSEYHSAFKYNPILDRNICNGPGNAC</sequence>
<name>A0A8G2BYE6_9BACT</name>
<protein>
    <submittedName>
        <fullName evidence="1">NVEALA protein</fullName>
    </submittedName>
</protein>
<dbReference type="Pfam" id="PF14055">
    <property type="entry name" value="NVEALA"/>
    <property type="match status" value="1"/>
</dbReference>
<dbReference type="RefSeq" id="WP_103984132.1">
    <property type="nucleotide sequence ID" value="NZ_FNVS01000019.1"/>
</dbReference>
<proteinExistence type="predicted"/>
<reference evidence="1 2" key="1">
    <citation type="submission" date="2016-10" db="EMBL/GenBank/DDBJ databases">
        <authorList>
            <person name="Varghese N."/>
            <person name="Submissions S."/>
        </authorList>
    </citation>
    <scope>NUCLEOTIDE SEQUENCE [LARGE SCALE GENOMIC DNA]</scope>
    <source>
        <strain evidence="1 2">DSM 29073</strain>
    </source>
</reference>
<accession>A0A8G2BYE6</accession>
<dbReference type="AlphaFoldDB" id="A0A8G2BYE6"/>
<evidence type="ECO:0000313" key="2">
    <source>
        <dbReference type="Proteomes" id="UP000236725"/>
    </source>
</evidence>
<keyword evidence="2" id="KW-1185">Reference proteome</keyword>
<dbReference type="EMBL" id="FNVS01000019">
    <property type="protein sequence ID" value="SEG18760.1"/>
    <property type="molecule type" value="Genomic_DNA"/>
</dbReference>
<evidence type="ECO:0000313" key="1">
    <source>
        <dbReference type="EMBL" id="SEG18760.1"/>
    </source>
</evidence>
<dbReference type="Proteomes" id="UP000236725">
    <property type="component" value="Unassembled WGS sequence"/>
</dbReference>
<dbReference type="InterPro" id="IPR025905">
    <property type="entry name" value="NVEALA"/>
</dbReference>
<gene>
    <name evidence="1" type="ORF">SAMN05444001_1194</name>
</gene>